<evidence type="ECO:0000256" key="1">
    <source>
        <dbReference type="SAM" id="MobiDB-lite"/>
    </source>
</evidence>
<evidence type="ECO:0000313" key="2">
    <source>
        <dbReference type="EMBL" id="KJH70555.1"/>
    </source>
</evidence>
<dbReference type="RefSeq" id="WP_045055970.1">
    <property type="nucleotide sequence ID" value="NZ_CAWMDP010000008.1"/>
</dbReference>
<proteinExistence type="predicted"/>
<dbReference type="AlphaFoldDB" id="A0A0D8ZP88"/>
<dbReference type="Proteomes" id="UP000032452">
    <property type="component" value="Unassembled WGS sequence"/>
</dbReference>
<evidence type="ECO:0000313" key="3">
    <source>
        <dbReference type="Proteomes" id="UP000032452"/>
    </source>
</evidence>
<dbReference type="OrthoDB" id="488745at2"/>
<dbReference type="STRING" id="1618023.UH38_17455"/>
<dbReference type="PANTHER" id="PTHR35996:SF1">
    <property type="entry name" value="OS04G0528100 PROTEIN"/>
    <property type="match status" value="1"/>
</dbReference>
<dbReference type="Pfam" id="PF26369">
    <property type="entry name" value="UPF0426"/>
    <property type="match status" value="1"/>
</dbReference>
<organism evidence="2 3">
    <name type="scientific">Aliterella atlantica CENA595</name>
    <dbReference type="NCBI Taxonomy" id="1618023"/>
    <lineage>
        <taxon>Bacteria</taxon>
        <taxon>Bacillati</taxon>
        <taxon>Cyanobacteriota</taxon>
        <taxon>Cyanophyceae</taxon>
        <taxon>Chroococcidiopsidales</taxon>
        <taxon>Aliterellaceae</taxon>
        <taxon>Aliterella</taxon>
    </lineage>
</organism>
<dbReference type="PATRIC" id="fig|1618023.3.peg.561"/>
<protein>
    <submittedName>
        <fullName evidence="2">Uncharacterized protein</fullName>
    </submittedName>
</protein>
<dbReference type="PANTHER" id="PTHR35996">
    <property type="entry name" value="OSJNBA0038O10.25 PROTEIN"/>
    <property type="match status" value="1"/>
</dbReference>
<accession>A0A0D8ZP88</accession>
<dbReference type="EMBL" id="JYON01000021">
    <property type="protein sequence ID" value="KJH70555.1"/>
    <property type="molecule type" value="Genomic_DNA"/>
</dbReference>
<comment type="caution">
    <text evidence="2">The sequence shown here is derived from an EMBL/GenBank/DDBJ whole genome shotgun (WGS) entry which is preliminary data.</text>
</comment>
<feature type="region of interest" description="Disordered" evidence="1">
    <location>
        <begin position="41"/>
        <end position="73"/>
    </location>
</feature>
<dbReference type="InterPro" id="IPR040278">
    <property type="entry name" value="UPF0426"/>
</dbReference>
<keyword evidence="3" id="KW-1185">Reference proteome</keyword>
<name>A0A0D8ZP88_9CYAN</name>
<reference evidence="2 3" key="1">
    <citation type="submission" date="2015-02" db="EMBL/GenBank/DDBJ databases">
        <title>Draft genome of a novel marine cyanobacterium (Chroococcales) isolated from South Atlantic Ocean.</title>
        <authorList>
            <person name="Rigonato J."/>
            <person name="Alvarenga D.O."/>
            <person name="Branco L.H."/>
            <person name="Varani A.M."/>
            <person name="Brandini F.P."/>
            <person name="Fiore M.F."/>
        </authorList>
    </citation>
    <scope>NUCLEOTIDE SEQUENCE [LARGE SCALE GENOMIC DNA]</scope>
    <source>
        <strain evidence="2 3">CENA595</strain>
    </source>
</reference>
<sequence length="73" mass="7863">MFVDELTPIFKEFAQHPVSFLGGLCSGLLRLNLNDDPVKSWIQQQGGSTLPSTSTANQNNNGRSSGPQSISID</sequence>
<gene>
    <name evidence="2" type="ORF">UH38_17455</name>
</gene>